<evidence type="ECO:0000313" key="2">
    <source>
        <dbReference type="Proteomes" id="UP000565745"/>
    </source>
</evidence>
<dbReference type="AlphaFoldDB" id="A0A7W6MBE6"/>
<dbReference type="Proteomes" id="UP000565745">
    <property type="component" value="Unassembled WGS sequence"/>
</dbReference>
<comment type="caution">
    <text evidence="1">The sequence shown here is derived from an EMBL/GenBank/DDBJ whole genome shotgun (WGS) entry which is preliminary data.</text>
</comment>
<accession>A0A7W6MBE6</accession>
<evidence type="ECO:0008006" key="3">
    <source>
        <dbReference type="Google" id="ProtNLM"/>
    </source>
</evidence>
<keyword evidence="2" id="KW-1185">Reference proteome</keyword>
<dbReference type="EMBL" id="JACIFU010000005">
    <property type="protein sequence ID" value="MBB4175756.1"/>
    <property type="molecule type" value="Genomic_DNA"/>
</dbReference>
<organism evidence="1 2">
    <name type="scientific">Sulfitobacter noctilucicola</name>
    <dbReference type="NCBI Taxonomy" id="1342301"/>
    <lineage>
        <taxon>Bacteria</taxon>
        <taxon>Pseudomonadati</taxon>
        <taxon>Pseudomonadota</taxon>
        <taxon>Alphaproteobacteria</taxon>
        <taxon>Rhodobacterales</taxon>
        <taxon>Roseobacteraceae</taxon>
        <taxon>Sulfitobacter</taxon>
    </lineage>
</organism>
<gene>
    <name evidence="1" type="ORF">GGR93_003559</name>
</gene>
<name>A0A7W6MBE6_9RHOB</name>
<evidence type="ECO:0000313" key="1">
    <source>
        <dbReference type="EMBL" id="MBB4175756.1"/>
    </source>
</evidence>
<protein>
    <recommendedName>
        <fullName evidence="3">Sel1 repeat family protein</fullName>
    </recommendedName>
</protein>
<proteinExistence type="predicted"/>
<sequence length="77" mass="8572">MDRALLAAHAHGDTEALISYYTLAADHAQSPDEEGFFLTQAYVFALESNHSSIPALQSRLIKSGREQEDTPPRLPFR</sequence>
<dbReference type="RefSeq" id="WP_037969018.1">
    <property type="nucleotide sequence ID" value="NZ_JACIFU010000005.1"/>
</dbReference>
<reference evidence="1 2" key="1">
    <citation type="submission" date="2020-08" db="EMBL/GenBank/DDBJ databases">
        <title>Genomic Encyclopedia of Type Strains, Phase IV (KMG-IV): sequencing the most valuable type-strain genomes for metagenomic binning, comparative biology and taxonomic classification.</title>
        <authorList>
            <person name="Goeker M."/>
        </authorList>
    </citation>
    <scope>NUCLEOTIDE SEQUENCE [LARGE SCALE GENOMIC DNA]</scope>
    <source>
        <strain evidence="1 2">DSM 101015</strain>
    </source>
</reference>